<keyword evidence="4" id="KW-0378">Hydrolase</keyword>
<dbReference type="PANTHER" id="PTHR30337">
    <property type="entry name" value="COMPONENT OF ATP-DEPENDENT DSDNA EXONUCLEASE"/>
    <property type="match status" value="1"/>
</dbReference>
<evidence type="ECO:0000256" key="1">
    <source>
        <dbReference type="ARBA" id="ARBA00010555"/>
    </source>
</evidence>
<dbReference type="SUPFAM" id="SSF56300">
    <property type="entry name" value="Metallo-dependent phosphatases"/>
    <property type="match status" value="1"/>
</dbReference>
<dbReference type="STRING" id="1224164.B843_05675"/>
<evidence type="ECO:0000256" key="3">
    <source>
        <dbReference type="ARBA" id="ARBA00022722"/>
    </source>
</evidence>
<evidence type="ECO:0000313" key="8">
    <source>
        <dbReference type="Proteomes" id="UP000019222"/>
    </source>
</evidence>
<dbReference type="GO" id="GO:0004527">
    <property type="term" value="F:exonuclease activity"/>
    <property type="evidence" value="ECO:0007669"/>
    <property type="project" value="UniProtKB-KW"/>
</dbReference>
<evidence type="ECO:0000256" key="4">
    <source>
        <dbReference type="ARBA" id="ARBA00022801"/>
    </source>
</evidence>
<dbReference type="InterPro" id="IPR014577">
    <property type="entry name" value="UCP033093_metalloPase"/>
</dbReference>
<evidence type="ECO:0000259" key="6">
    <source>
        <dbReference type="Pfam" id="PF00149"/>
    </source>
</evidence>
<dbReference type="EMBL" id="CP004353">
    <property type="protein sequence ID" value="AHI22520.1"/>
    <property type="molecule type" value="Genomic_DNA"/>
</dbReference>
<dbReference type="KEGG" id="cvt:B843_05675"/>
<dbReference type="Gene3D" id="3.60.21.10">
    <property type="match status" value="1"/>
</dbReference>
<feature type="domain" description="Calcineurin-like phosphoesterase" evidence="6">
    <location>
        <begin position="3"/>
        <end position="201"/>
    </location>
</feature>
<keyword evidence="3" id="KW-0540">Nuclease</keyword>
<dbReference type="PATRIC" id="fig|1224164.3.peg.1135"/>
<organism evidence="7 8">
    <name type="scientific">Corynebacterium vitaeruminis DSM 20294</name>
    <dbReference type="NCBI Taxonomy" id="1224164"/>
    <lineage>
        <taxon>Bacteria</taxon>
        <taxon>Bacillati</taxon>
        <taxon>Actinomycetota</taxon>
        <taxon>Actinomycetes</taxon>
        <taxon>Mycobacteriales</taxon>
        <taxon>Corynebacteriaceae</taxon>
        <taxon>Corynebacterium</taxon>
    </lineage>
</organism>
<evidence type="ECO:0000256" key="5">
    <source>
        <dbReference type="ARBA" id="ARBA00022839"/>
    </source>
</evidence>
<dbReference type="PANTHER" id="PTHR30337:SF0">
    <property type="entry name" value="NUCLEASE SBCCD SUBUNIT D"/>
    <property type="match status" value="1"/>
</dbReference>
<dbReference type="InterPro" id="IPR050535">
    <property type="entry name" value="DNA_Repair-Maintenance_Comp"/>
</dbReference>
<gene>
    <name evidence="7" type="ORF">B843_05675</name>
</gene>
<reference evidence="7 8" key="1">
    <citation type="submission" date="2013-02" db="EMBL/GenBank/DDBJ databases">
        <title>The complete genome sequence of Corynebacterium vitaeruminis DSM 20294.</title>
        <authorList>
            <person name="Ruckert C."/>
            <person name="Albersmeier A."/>
            <person name="Kalinowski J."/>
        </authorList>
    </citation>
    <scope>NUCLEOTIDE SEQUENCE [LARGE SCALE GENOMIC DNA]</scope>
    <source>
        <strain evidence="8">ATCC 10234</strain>
    </source>
</reference>
<proteinExistence type="inferred from homology"/>
<evidence type="ECO:0000256" key="2">
    <source>
        <dbReference type="ARBA" id="ARBA00013365"/>
    </source>
</evidence>
<dbReference type="eggNOG" id="COG0420">
    <property type="taxonomic scope" value="Bacteria"/>
</dbReference>
<dbReference type="InterPro" id="IPR004843">
    <property type="entry name" value="Calcineurin-like_PHP"/>
</dbReference>
<dbReference type="PIRSF" id="PIRSF033093">
    <property type="entry name" value="UCP_ML1119"/>
    <property type="match status" value="1"/>
</dbReference>
<protein>
    <recommendedName>
        <fullName evidence="2">Nuclease SbcCD subunit D</fullName>
    </recommendedName>
</protein>
<accession>W5Y0W1</accession>
<dbReference type="InterPro" id="IPR041796">
    <property type="entry name" value="Mre11_N"/>
</dbReference>
<dbReference type="RefSeq" id="WP_025252553.1">
    <property type="nucleotide sequence ID" value="NZ_CP004353.1"/>
</dbReference>
<dbReference type="AlphaFoldDB" id="W5Y0W1"/>
<dbReference type="InterPro" id="IPR029052">
    <property type="entry name" value="Metallo-depent_PP-like"/>
</dbReference>
<keyword evidence="8" id="KW-1185">Reference proteome</keyword>
<comment type="similarity">
    <text evidence="1">Belongs to the SbcD family.</text>
</comment>
<dbReference type="Pfam" id="PF00149">
    <property type="entry name" value="Metallophos"/>
    <property type="match status" value="1"/>
</dbReference>
<dbReference type="HOGENOM" id="CLU_026621_1_0_11"/>
<dbReference type="Proteomes" id="UP000019222">
    <property type="component" value="Chromosome"/>
</dbReference>
<name>W5Y0W1_9CORY</name>
<evidence type="ECO:0000313" key="7">
    <source>
        <dbReference type="EMBL" id="AHI22520.1"/>
    </source>
</evidence>
<sequence>MGLKFLHTSDLQIGMTRGFLGADAQPRFEAARIEAIARLGRAAADNGCAFIVMAGDVFEHNSLAPRTIGRAVEALKALPVPVFLLSGNHDPLTADSYFYQVSEIAGVTVFYDSEPIEFTAPGGEVVELVGAPLRSRHTSEDLVAQAIAGLEPTSRIRIAVGHGQVFSRGDEDAPNLIDLPLVERKLAEGAIDYLAMGDTHSAQPIGSSGRVWYSGAPEATDFRELATGGGENNSGKALVVEVTKPGVEQAEVSVEEVEVGQWTFEAPVVEVNSRAEAEEFISFLDAYPHKERTVIKYALVGTVDIATKRYLESALAEREEVFAVLYERERLMDLHLEPSEDDLAELAQGGFVGRALEELIAQAGAESEGFDAAAAIEAEAAGGGGADPDRGTVARDAINLLFRLSKES</sequence>
<keyword evidence="5" id="KW-0269">Exonuclease</keyword>
<dbReference type="CDD" id="cd00840">
    <property type="entry name" value="MPP_Mre11_N"/>
    <property type="match status" value="1"/>
</dbReference>